<dbReference type="EMBL" id="JYDQ01000599">
    <property type="protein sequence ID" value="KRY06964.1"/>
    <property type="molecule type" value="Genomic_DNA"/>
</dbReference>
<dbReference type="AlphaFoldDB" id="A0A0V0Z395"/>
<name>A0A0V0Z395_9BILA</name>
<reference evidence="1 2" key="1">
    <citation type="submission" date="2015-01" db="EMBL/GenBank/DDBJ databases">
        <title>Evolution of Trichinella species and genotypes.</title>
        <authorList>
            <person name="Korhonen P.K."/>
            <person name="Edoardo P."/>
            <person name="Giuseppe L.R."/>
            <person name="Gasser R.B."/>
        </authorList>
    </citation>
    <scope>NUCLEOTIDE SEQUENCE [LARGE SCALE GENOMIC DNA]</scope>
    <source>
        <strain evidence="1">ISS2496</strain>
    </source>
</reference>
<sequence>MYHSNVSGRSSELRALLIAGFIRRVSFVNNGWEIPCQEVIDYAGKCWTKCEETRRHASIKVAVAGERGQFSFDVVLSAEVDGFQRKRQGVVFCWLIHSYIRLVEKRTKVVLSVEQRSTAITKSANEDPTVRLLRSENYSLWQKVDAYWTYVMSRLTFQLTISKFHSIKQSTEEYNRTLDADQALLSMETSTDFVRTPGVAVVSACHRCACCTESKVLRVTRSRRLDALMRVFMIKIPDGSATQFQLRFLDICNPSRPRPDPPDPLYHTGS</sequence>
<organism evidence="1 2">
    <name type="scientific">Trichinella patagoniensis</name>
    <dbReference type="NCBI Taxonomy" id="990121"/>
    <lineage>
        <taxon>Eukaryota</taxon>
        <taxon>Metazoa</taxon>
        <taxon>Ecdysozoa</taxon>
        <taxon>Nematoda</taxon>
        <taxon>Enoplea</taxon>
        <taxon>Dorylaimia</taxon>
        <taxon>Trichinellida</taxon>
        <taxon>Trichinellidae</taxon>
        <taxon>Trichinella</taxon>
    </lineage>
</organism>
<keyword evidence="2" id="KW-1185">Reference proteome</keyword>
<accession>A0A0V0Z395</accession>
<gene>
    <name evidence="1" type="ORF">T12_15426</name>
</gene>
<evidence type="ECO:0000313" key="1">
    <source>
        <dbReference type="EMBL" id="KRY06964.1"/>
    </source>
</evidence>
<proteinExistence type="predicted"/>
<dbReference type="Proteomes" id="UP000054783">
    <property type="component" value="Unassembled WGS sequence"/>
</dbReference>
<protein>
    <submittedName>
        <fullName evidence="1">Uncharacterized protein</fullName>
    </submittedName>
</protein>
<evidence type="ECO:0000313" key="2">
    <source>
        <dbReference type="Proteomes" id="UP000054783"/>
    </source>
</evidence>
<comment type="caution">
    <text evidence="1">The sequence shown here is derived from an EMBL/GenBank/DDBJ whole genome shotgun (WGS) entry which is preliminary data.</text>
</comment>